<evidence type="ECO:0000256" key="2">
    <source>
        <dbReference type="ARBA" id="ARBA00022448"/>
    </source>
</evidence>
<keyword evidence="2" id="KW-0813">Transport</keyword>
<dbReference type="GO" id="GO:0008289">
    <property type="term" value="F:lipid binding"/>
    <property type="evidence" value="ECO:0007669"/>
    <property type="project" value="InterPro"/>
</dbReference>
<dbReference type="InterPro" id="IPR039988">
    <property type="entry name" value="MTTP"/>
</dbReference>
<dbReference type="InterPro" id="IPR045811">
    <property type="entry name" value="MTP_lip-bd"/>
</dbReference>
<dbReference type="GO" id="GO:0042632">
    <property type="term" value="P:cholesterol homeostasis"/>
    <property type="evidence" value="ECO:0007669"/>
    <property type="project" value="TreeGrafter"/>
</dbReference>
<evidence type="ECO:0000256" key="3">
    <source>
        <dbReference type="ARBA" id="ARBA00022729"/>
    </source>
</evidence>
<sequence length="67" mass="7242">MKDMISHNYDRFSKVGSSSAFSGFMARTADATTTYSLDILYSGSGVLRRSNMNIYGASNGALLHGLQ</sequence>
<evidence type="ECO:0000259" key="6">
    <source>
        <dbReference type="Pfam" id="PF19444"/>
    </source>
</evidence>
<feature type="non-terminal residue" evidence="7">
    <location>
        <position position="67"/>
    </location>
</feature>
<dbReference type="EMBL" id="JAGTTL010002872">
    <property type="protein sequence ID" value="KAK6269329.1"/>
    <property type="molecule type" value="Genomic_DNA"/>
</dbReference>
<dbReference type="Pfam" id="PF19444">
    <property type="entry name" value="MTP_lip_bd"/>
    <property type="match status" value="1"/>
</dbReference>
<dbReference type="GO" id="GO:0005783">
    <property type="term" value="C:endoplasmic reticulum"/>
    <property type="evidence" value="ECO:0007669"/>
    <property type="project" value="UniProtKB-SubCell"/>
</dbReference>
<dbReference type="PANTHER" id="PTHR13024:SF1">
    <property type="entry name" value="MICROSOMAL TRIGLYCERIDE TRANSFER PROTEIN LARGE SUBUNIT"/>
    <property type="match status" value="1"/>
</dbReference>
<accession>A0AAN8KIG1</accession>
<comment type="caution">
    <text evidence="7">The sequence shown here is derived from an EMBL/GenBank/DDBJ whole genome shotgun (WGS) entry which is preliminary data.</text>
</comment>
<dbReference type="PANTHER" id="PTHR13024">
    <property type="entry name" value="MICROSOMAL TRIGLYCERIDE TRANSFER PROTEIN, LARGE SUBUNIT"/>
    <property type="match status" value="1"/>
</dbReference>
<gene>
    <name evidence="7" type="ORF">J4Q44_G00393550</name>
</gene>
<name>A0AAN8KIG1_9TELE</name>
<proteinExistence type="predicted"/>
<protein>
    <recommendedName>
        <fullName evidence="6">MTP large subunit lipid-binding domain-containing protein</fullName>
    </recommendedName>
</protein>
<keyword evidence="8" id="KW-1185">Reference proteome</keyword>
<dbReference type="GO" id="GO:0005548">
    <property type="term" value="F:phospholipid transporter activity"/>
    <property type="evidence" value="ECO:0007669"/>
    <property type="project" value="InterPro"/>
</dbReference>
<evidence type="ECO:0000313" key="7">
    <source>
        <dbReference type="EMBL" id="KAK6269329.1"/>
    </source>
</evidence>
<feature type="domain" description="MTP large subunit lipid-binding" evidence="6">
    <location>
        <begin position="1"/>
        <end position="67"/>
    </location>
</feature>
<evidence type="ECO:0000313" key="8">
    <source>
        <dbReference type="Proteomes" id="UP001356427"/>
    </source>
</evidence>
<dbReference type="Proteomes" id="UP001356427">
    <property type="component" value="Unassembled WGS sequence"/>
</dbReference>
<dbReference type="GO" id="GO:0005794">
    <property type="term" value="C:Golgi apparatus"/>
    <property type="evidence" value="ECO:0007669"/>
    <property type="project" value="TreeGrafter"/>
</dbReference>
<evidence type="ECO:0000256" key="5">
    <source>
        <dbReference type="ARBA" id="ARBA00023157"/>
    </source>
</evidence>
<evidence type="ECO:0000256" key="1">
    <source>
        <dbReference type="ARBA" id="ARBA00004240"/>
    </source>
</evidence>
<dbReference type="GO" id="GO:0016323">
    <property type="term" value="C:basolateral plasma membrane"/>
    <property type="evidence" value="ECO:0007669"/>
    <property type="project" value="TreeGrafter"/>
</dbReference>
<dbReference type="AlphaFoldDB" id="A0AAN8KIG1"/>
<dbReference type="GO" id="GO:0042157">
    <property type="term" value="P:lipoprotein metabolic process"/>
    <property type="evidence" value="ECO:0007669"/>
    <property type="project" value="TreeGrafter"/>
</dbReference>
<comment type="subcellular location">
    <subcellularLocation>
        <location evidence="1">Endoplasmic reticulum</location>
    </subcellularLocation>
</comment>
<reference evidence="7 8" key="1">
    <citation type="submission" date="2021-04" db="EMBL/GenBank/DDBJ databases">
        <authorList>
            <person name="De Guttry C."/>
            <person name="Zahm M."/>
            <person name="Klopp C."/>
            <person name="Cabau C."/>
            <person name="Louis A."/>
            <person name="Berthelot C."/>
            <person name="Parey E."/>
            <person name="Roest Crollius H."/>
            <person name="Montfort J."/>
            <person name="Robinson-Rechavi M."/>
            <person name="Bucao C."/>
            <person name="Bouchez O."/>
            <person name="Gislard M."/>
            <person name="Lluch J."/>
            <person name="Milhes M."/>
            <person name="Lampietro C."/>
            <person name="Lopez Roques C."/>
            <person name="Donnadieu C."/>
            <person name="Braasch I."/>
            <person name="Desvignes T."/>
            <person name="Postlethwait J."/>
            <person name="Bobe J."/>
            <person name="Wedekind C."/>
            <person name="Guiguen Y."/>
        </authorList>
    </citation>
    <scope>NUCLEOTIDE SEQUENCE [LARGE SCALE GENOMIC DNA]</scope>
    <source>
        <strain evidence="7">Cs_M1</strain>
        <tissue evidence="7">Blood</tissue>
    </source>
</reference>
<keyword evidence="5" id="KW-1015">Disulfide bond</keyword>
<evidence type="ECO:0000256" key="4">
    <source>
        <dbReference type="ARBA" id="ARBA00022824"/>
    </source>
</evidence>
<organism evidence="7 8">
    <name type="scientific">Coregonus suidteri</name>
    <dbReference type="NCBI Taxonomy" id="861788"/>
    <lineage>
        <taxon>Eukaryota</taxon>
        <taxon>Metazoa</taxon>
        <taxon>Chordata</taxon>
        <taxon>Craniata</taxon>
        <taxon>Vertebrata</taxon>
        <taxon>Euteleostomi</taxon>
        <taxon>Actinopterygii</taxon>
        <taxon>Neopterygii</taxon>
        <taxon>Teleostei</taxon>
        <taxon>Protacanthopterygii</taxon>
        <taxon>Salmoniformes</taxon>
        <taxon>Salmonidae</taxon>
        <taxon>Coregoninae</taxon>
        <taxon>Coregonus</taxon>
    </lineage>
</organism>
<keyword evidence="4" id="KW-0256">Endoplasmic reticulum</keyword>
<keyword evidence="3" id="KW-0732">Signal</keyword>